<keyword evidence="5" id="KW-1185">Reference proteome</keyword>
<proteinExistence type="predicted"/>
<dbReference type="Proteomes" id="UP000193928">
    <property type="component" value="Unassembled WGS sequence"/>
</dbReference>
<evidence type="ECO:0000313" key="4">
    <source>
        <dbReference type="Proteomes" id="UP000093757"/>
    </source>
</evidence>
<evidence type="ECO:0000313" key="3">
    <source>
        <dbReference type="EMBL" id="ORV94466.1"/>
    </source>
</evidence>
<gene>
    <name evidence="2" type="ORF">A9W98_28735</name>
    <name evidence="3" type="ORF">AWC08_16525</name>
</gene>
<evidence type="ECO:0000313" key="2">
    <source>
        <dbReference type="EMBL" id="OBR99694.1"/>
    </source>
</evidence>
<reference evidence="3 5" key="1">
    <citation type="submission" date="2016-01" db="EMBL/GenBank/DDBJ databases">
        <title>The new phylogeny of the genus Mycobacterium.</title>
        <authorList>
            <person name="Tarcisio F."/>
            <person name="Conor M."/>
            <person name="Antonella G."/>
            <person name="Elisabetta G."/>
            <person name="Giulia F.S."/>
            <person name="Sara T."/>
            <person name="Anna F."/>
            <person name="Clotilde B."/>
            <person name="Roberto B."/>
            <person name="Veronica D.S."/>
            <person name="Fabio R."/>
            <person name="Monica P."/>
            <person name="Olivier J."/>
            <person name="Enrico T."/>
            <person name="Nicola S."/>
        </authorList>
    </citation>
    <scope>NUCLEOTIDE SEQUENCE [LARGE SCALE GENOMIC DNA]</scope>
    <source>
        <strain evidence="3 5">DSM 44160</strain>
    </source>
</reference>
<evidence type="ECO:0000256" key="1">
    <source>
        <dbReference type="SAM" id="Phobius"/>
    </source>
</evidence>
<dbReference type="Proteomes" id="UP000093757">
    <property type="component" value="Unassembled WGS sequence"/>
</dbReference>
<keyword evidence="1" id="KW-0812">Transmembrane</keyword>
<reference evidence="2 4" key="2">
    <citation type="submission" date="2016-06" db="EMBL/GenBank/DDBJ databases">
        <authorList>
            <person name="Kjaerup R.B."/>
            <person name="Dalgaard T.S."/>
            <person name="Juul-Madsen H.R."/>
        </authorList>
    </citation>
    <scope>NUCLEOTIDE SEQUENCE [LARGE SCALE GENOMIC DNA]</scope>
    <source>
        <strain evidence="2 4">1245752.6</strain>
    </source>
</reference>
<dbReference type="AlphaFoldDB" id="A0A1A6BBJ9"/>
<dbReference type="EMBL" id="MAEM01000425">
    <property type="protein sequence ID" value="OBR99694.1"/>
    <property type="molecule type" value="Genomic_DNA"/>
</dbReference>
<sequence length="141" mass="15207">MAALRYPRCYALIKGSLWRPAKCEDLPVGRRRFEDTVAKIALLCGICAGGAAAVIALAPASALWTGFFVCGSGQQLAYGTARMTDRSWRTNTRVTFQCIGDGGGVDADLFTIYVLQAVLVAFVLGALLAAVRLGYRWRDGR</sequence>
<evidence type="ECO:0000313" key="5">
    <source>
        <dbReference type="Proteomes" id="UP000193928"/>
    </source>
</evidence>
<dbReference type="EMBL" id="LQOY01000031">
    <property type="protein sequence ID" value="ORV94466.1"/>
    <property type="molecule type" value="Genomic_DNA"/>
</dbReference>
<organism evidence="2 4">
    <name type="scientific">Mycobacterium gordonae</name>
    <dbReference type="NCBI Taxonomy" id="1778"/>
    <lineage>
        <taxon>Bacteria</taxon>
        <taxon>Bacillati</taxon>
        <taxon>Actinomycetota</taxon>
        <taxon>Actinomycetes</taxon>
        <taxon>Mycobacteriales</taxon>
        <taxon>Mycobacteriaceae</taxon>
        <taxon>Mycobacterium</taxon>
    </lineage>
</organism>
<accession>A0A1A6BBJ9</accession>
<feature type="transmembrane region" description="Helical" evidence="1">
    <location>
        <begin position="40"/>
        <end position="64"/>
    </location>
</feature>
<protein>
    <submittedName>
        <fullName evidence="2">Uncharacterized protein</fullName>
    </submittedName>
</protein>
<keyword evidence="1" id="KW-0472">Membrane</keyword>
<feature type="transmembrane region" description="Helical" evidence="1">
    <location>
        <begin position="110"/>
        <end position="135"/>
    </location>
</feature>
<keyword evidence="1" id="KW-1133">Transmembrane helix</keyword>
<name>A0A1A6BBJ9_MYCGO</name>
<comment type="caution">
    <text evidence="2">The sequence shown here is derived from an EMBL/GenBank/DDBJ whole genome shotgun (WGS) entry which is preliminary data.</text>
</comment>